<dbReference type="Pfam" id="PF09339">
    <property type="entry name" value="HTH_IclR"/>
    <property type="match status" value="1"/>
</dbReference>
<name>A0A2W2EDW4_9ACTN</name>
<feature type="domain" description="HTH iclR-type" evidence="1">
    <location>
        <begin position="19"/>
        <end position="61"/>
    </location>
</feature>
<sequence>MAPEMGSGHRVNRAFSAHHAITAGRTELRGSDVAQLAGPSLATTCRLLATLEAAGFVDREPEFVGEYAAAGALGVGSAMRKAPLVSVVATLATLALVPCPGCPSRATPAASTCSISSTL</sequence>
<dbReference type="InterPro" id="IPR005471">
    <property type="entry name" value="Tscrpt_reg_IclR_N"/>
</dbReference>
<evidence type="ECO:0000313" key="2">
    <source>
        <dbReference type="EMBL" id="PZG02944.1"/>
    </source>
</evidence>
<dbReference type="SUPFAM" id="SSF46785">
    <property type="entry name" value="Winged helix' DNA-binding domain"/>
    <property type="match status" value="1"/>
</dbReference>
<dbReference type="Proteomes" id="UP000248749">
    <property type="component" value="Unassembled WGS sequence"/>
</dbReference>
<dbReference type="InterPro" id="IPR036390">
    <property type="entry name" value="WH_DNA-bd_sf"/>
</dbReference>
<dbReference type="OrthoDB" id="7274111at2"/>
<dbReference type="InterPro" id="IPR036388">
    <property type="entry name" value="WH-like_DNA-bd_sf"/>
</dbReference>
<gene>
    <name evidence="2" type="ORF">C1I99_00325</name>
</gene>
<dbReference type="GO" id="GO:0006355">
    <property type="term" value="P:regulation of DNA-templated transcription"/>
    <property type="evidence" value="ECO:0007669"/>
    <property type="project" value="InterPro"/>
</dbReference>
<dbReference type="Gene3D" id="1.10.10.10">
    <property type="entry name" value="Winged helix-like DNA-binding domain superfamily/Winged helix DNA-binding domain"/>
    <property type="match status" value="1"/>
</dbReference>
<keyword evidence="3" id="KW-1185">Reference proteome</keyword>
<comment type="caution">
    <text evidence="2">The sequence shown here is derived from an EMBL/GenBank/DDBJ whole genome shotgun (WGS) entry which is preliminary data.</text>
</comment>
<organism evidence="2 3">
    <name type="scientific">Micromonospora deserti</name>
    <dbReference type="NCBI Taxonomy" id="2070366"/>
    <lineage>
        <taxon>Bacteria</taxon>
        <taxon>Bacillati</taxon>
        <taxon>Actinomycetota</taxon>
        <taxon>Actinomycetes</taxon>
        <taxon>Micromonosporales</taxon>
        <taxon>Micromonosporaceae</taxon>
        <taxon>Micromonospora</taxon>
    </lineage>
</organism>
<evidence type="ECO:0000259" key="1">
    <source>
        <dbReference type="Pfam" id="PF09339"/>
    </source>
</evidence>
<evidence type="ECO:0000313" key="3">
    <source>
        <dbReference type="Proteomes" id="UP000248749"/>
    </source>
</evidence>
<dbReference type="AlphaFoldDB" id="A0A2W2EDW4"/>
<dbReference type="GO" id="GO:0003677">
    <property type="term" value="F:DNA binding"/>
    <property type="evidence" value="ECO:0007669"/>
    <property type="project" value="InterPro"/>
</dbReference>
<proteinExistence type="predicted"/>
<accession>A0A2W2EDW4</accession>
<protein>
    <recommendedName>
        <fullName evidence="1">HTH iclR-type domain-containing protein</fullName>
    </recommendedName>
</protein>
<dbReference type="EMBL" id="POUB01000002">
    <property type="protein sequence ID" value="PZG02944.1"/>
    <property type="molecule type" value="Genomic_DNA"/>
</dbReference>
<dbReference type="RefSeq" id="WP_111132134.1">
    <property type="nucleotide sequence ID" value="NZ_POUB01000002.1"/>
</dbReference>
<reference evidence="2 3" key="1">
    <citation type="submission" date="2018-01" db="EMBL/GenBank/DDBJ databases">
        <title>Draft genome sequence of Salinispora sp. 13K206.</title>
        <authorList>
            <person name="Sahin N."/>
            <person name="Saygin H."/>
            <person name="Ay H."/>
        </authorList>
    </citation>
    <scope>NUCLEOTIDE SEQUENCE [LARGE SCALE GENOMIC DNA]</scope>
    <source>
        <strain evidence="2 3">13K206</strain>
    </source>
</reference>